<dbReference type="PATRIC" id="fig|322095.3.peg.1959"/>
<protein>
    <submittedName>
        <fullName evidence="1">Uncharacterized protein</fullName>
    </submittedName>
</protein>
<name>A0A134B0P2_9PORP</name>
<comment type="caution">
    <text evidence="1">The sequence shown here is derived from an EMBL/GenBank/DDBJ whole genome shotgun (WGS) entry which is preliminary data.</text>
</comment>
<dbReference type="Proteomes" id="UP000070224">
    <property type="component" value="Unassembled WGS sequence"/>
</dbReference>
<reference evidence="2" key="1">
    <citation type="submission" date="2016-01" db="EMBL/GenBank/DDBJ databases">
        <authorList>
            <person name="Mitreva M."/>
            <person name="Pepin K.H."/>
            <person name="Mihindukulasuriya K.A."/>
            <person name="Fulton R."/>
            <person name="Fronick C."/>
            <person name="O'Laughlin M."/>
            <person name="Miner T."/>
            <person name="Herter B."/>
            <person name="Rosa B.A."/>
            <person name="Cordes M."/>
            <person name="Tomlinson C."/>
            <person name="Wollam A."/>
            <person name="Palsikar V.B."/>
            <person name="Mardis E.R."/>
            <person name="Wilson R.K."/>
        </authorList>
    </citation>
    <scope>NUCLEOTIDE SEQUENCE [LARGE SCALE GENOMIC DNA]</scope>
    <source>
        <strain evidence="2">KA00683</strain>
    </source>
</reference>
<sequence length="71" mass="8155">MPRHRTPNSPIRLSEETRKPFALSLILLSSSEGKSIVLVKKKVPSRRGFSLSMHVVLKARHVNPNIHVRRY</sequence>
<evidence type="ECO:0000313" key="2">
    <source>
        <dbReference type="Proteomes" id="UP000070224"/>
    </source>
</evidence>
<dbReference type="EMBL" id="LSDK01000137">
    <property type="protein sequence ID" value="KXB73513.1"/>
    <property type="molecule type" value="Genomic_DNA"/>
</dbReference>
<dbReference type="AlphaFoldDB" id="A0A134B0P2"/>
<proteinExistence type="predicted"/>
<gene>
    <name evidence="1" type="ORF">HMPREF3185_01985</name>
</gene>
<evidence type="ECO:0000313" key="1">
    <source>
        <dbReference type="EMBL" id="KXB73513.1"/>
    </source>
</evidence>
<organism evidence="1 2">
    <name type="scientific">Porphyromonas somerae</name>
    <dbReference type="NCBI Taxonomy" id="322095"/>
    <lineage>
        <taxon>Bacteria</taxon>
        <taxon>Pseudomonadati</taxon>
        <taxon>Bacteroidota</taxon>
        <taxon>Bacteroidia</taxon>
        <taxon>Bacteroidales</taxon>
        <taxon>Porphyromonadaceae</taxon>
        <taxon>Porphyromonas</taxon>
    </lineage>
</organism>
<accession>A0A134B0P2</accession>
<keyword evidence="2" id="KW-1185">Reference proteome</keyword>